<dbReference type="Gene3D" id="3.40.640.10">
    <property type="entry name" value="Type I PLP-dependent aspartate aminotransferase-like (Major domain)"/>
    <property type="match status" value="1"/>
</dbReference>
<dbReference type="Proteomes" id="UP000011971">
    <property type="component" value="Unassembled WGS sequence"/>
</dbReference>
<keyword evidence="4" id="KW-0032">Aminotransferase</keyword>
<keyword evidence="4" id="KW-0808">Transferase</keyword>
<comment type="caution">
    <text evidence="4">The sequence shown here is derived from an EMBL/GenBank/DDBJ whole genome shotgun (WGS) entry which is preliminary data.</text>
</comment>
<feature type="modified residue" description="N6-(pyridoxal phosphate)lysine" evidence="2">
    <location>
        <position position="191"/>
    </location>
</feature>
<dbReference type="SUPFAM" id="SSF53383">
    <property type="entry name" value="PLP-dependent transferases"/>
    <property type="match status" value="1"/>
</dbReference>
<dbReference type="STRING" id="94625.A7J42_00880"/>
<accession>M5JL47</accession>
<dbReference type="InterPro" id="IPR015424">
    <property type="entry name" value="PyrdxlP-dep_Trfase"/>
</dbReference>
<comment type="similarity">
    <text evidence="3">Belongs to the DegT/DnrJ/EryC1 family.</text>
</comment>
<dbReference type="AlphaFoldDB" id="M5JL47"/>
<reference evidence="4 5" key="1">
    <citation type="journal article" date="2013" name="Gut Pathog.">
        <title>Draft genome of Ochrobactrum intermedium strain M86 isolated from non-ulcer dyspeptic individual from India.</title>
        <authorList>
            <person name="Kulkarni G."/>
            <person name="Dhotre D."/>
            <person name="Dharne M."/>
            <person name="Shetty S."/>
            <person name="Chowdhury S."/>
            <person name="Misra V."/>
            <person name="Misra S."/>
            <person name="Patole M."/>
            <person name="Shouche Y."/>
        </authorList>
    </citation>
    <scope>NUCLEOTIDE SEQUENCE [LARGE SCALE GENOMIC DNA]</scope>
    <source>
        <strain evidence="4 5">M86</strain>
    </source>
</reference>
<dbReference type="InterPro" id="IPR015422">
    <property type="entry name" value="PyrdxlP-dep_Trfase_small"/>
</dbReference>
<dbReference type="PANTHER" id="PTHR30244">
    <property type="entry name" value="TRANSAMINASE"/>
    <property type="match status" value="1"/>
</dbReference>
<organism evidence="4 5">
    <name type="scientific">Brucella intermedia M86</name>
    <dbReference type="NCBI Taxonomy" id="1234597"/>
    <lineage>
        <taxon>Bacteria</taxon>
        <taxon>Pseudomonadati</taxon>
        <taxon>Pseudomonadota</taxon>
        <taxon>Alphaproteobacteria</taxon>
        <taxon>Hyphomicrobiales</taxon>
        <taxon>Brucellaceae</taxon>
        <taxon>Brucella/Ochrobactrum group</taxon>
        <taxon>Brucella</taxon>
    </lineage>
</organism>
<protein>
    <submittedName>
        <fullName evidence="4">DegT/DnrJ/EryC1/StrS aminotransferase</fullName>
    </submittedName>
</protein>
<dbReference type="PANTHER" id="PTHR30244:SF42">
    <property type="entry name" value="UDP-2-ACETAMIDO-2-DEOXY-3-OXO-D-GLUCURONATE AMINOTRANSFERASE"/>
    <property type="match status" value="1"/>
</dbReference>
<evidence type="ECO:0000313" key="4">
    <source>
        <dbReference type="EMBL" id="ELT47395.1"/>
    </source>
</evidence>
<gene>
    <name evidence="4" type="ORF">D584_19873</name>
</gene>
<feature type="active site" description="Proton acceptor" evidence="1">
    <location>
        <position position="191"/>
    </location>
</feature>
<keyword evidence="2 3" id="KW-0663">Pyridoxal phosphate</keyword>
<dbReference type="GO" id="GO:0030170">
    <property type="term" value="F:pyridoxal phosphate binding"/>
    <property type="evidence" value="ECO:0007669"/>
    <property type="project" value="TreeGrafter"/>
</dbReference>
<dbReference type="EMBL" id="AOGE01000055">
    <property type="protein sequence ID" value="ELT47395.1"/>
    <property type="molecule type" value="Genomic_DNA"/>
</dbReference>
<dbReference type="InterPro" id="IPR000653">
    <property type="entry name" value="DegT/StrS_aminotransferase"/>
</dbReference>
<dbReference type="PATRIC" id="fig|1234597.4.peg.4106"/>
<dbReference type="Pfam" id="PF01041">
    <property type="entry name" value="DegT_DnrJ_EryC1"/>
    <property type="match status" value="1"/>
</dbReference>
<evidence type="ECO:0000256" key="1">
    <source>
        <dbReference type="PIRSR" id="PIRSR000390-1"/>
    </source>
</evidence>
<sequence length="407" mass="44431">MQFIDLGAQRARIEDRLNAAISKVVAEGRYILGPEVAEFEKKLGEYLGVEHVIACANGTDALQMPLMARGIGPGDAVFVPSFTFAATAEVVALVGAEPVFIDVDAQSYNLNVEQLEAAIAAIRKEGRLQPKAIIPVDLFGLAADYNRISAIADREDLFVIEDAAQSIGGKRDNVMCGAFGHVGATSFYPAKPLGCYGDGGAMFTNDAELADTLRSVLFHGKGETQYDNVRIGLNSRLDTIQAAVLLEKLAILEDEMEARDRIAKRYNEALKDVVKVPALPAGNRSAWAQYSIESDNRDGLKAHLQTEGVPSVIYYVKPLHQQTAYKHYSVAPGGLPVSESLPNRILSTADAPLSVGSRSGQDHRRHSWFPRQKGLIFFACLTKTRRKPGFLCFRLASSIARKHRIYP</sequence>
<dbReference type="InterPro" id="IPR015421">
    <property type="entry name" value="PyrdxlP-dep_Trfase_major"/>
</dbReference>
<evidence type="ECO:0000256" key="2">
    <source>
        <dbReference type="PIRSR" id="PIRSR000390-2"/>
    </source>
</evidence>
<dbReference type="GO" id="GO:0000271">
    <property type="term" value="P:polysaccharide biosynthetic process"/>
    <property type="evidence" value="ECO:0007669"/>
    <property type="project" value="TreeGrafter"/>
</dbReference>
<dbReference type="PIRSF" id="PIRSF000390">
    <property type="entry name" value="PLP_StrS"/>
    <property type="match status" value="1"/>
</dbReference>
<dbReference type="CDD" id="cd00616">
    <property type="entry name" value="AHBA_syn"/>
    <property type="match status" value="1"/>
</dbReference>
<evidence type="ECO:0000256" key="3">
    <source>
        <dbReference type="RuleBase" id="RU004508"/>
    </source>
</evidence>
<name>M5JL47_9HYPH</name>
<dbReference type="Gene3D" id="3.90.1150.10">
    <property type="entry name" value="Aspartate Aminotransferase, domain 1"/>
    <property type="match status" value="1"/>
</dbReference>
<dbReference type="GO" id="GO:0008483">
    <property type="term" value="F:transaminase activity"/>
    <property type="evidence" value="ECO:0007669"/>
    <property type="project" value="UniProtKB-KW"/>
</dbReference>
<proteinExistence type="inferred from homology"/>
<evidence type="ECO:0000313" key="5">
    <source>
        <dbReference type="Proteomes" id="UP000011971"/>
    </source>
</evidence>